<dbReference type="PANTHER" id="PTHR45080:SF8">
    <property type="entry name" value="IG-LIKE DOMAIN-CONTAINING PROTEIN"/>
    <property type="match status" value="1"/>
</dbReference>
<dbReference type="SMART" id="SM00409">
    <property type="entry name" value="IG"/>
    <property type="match status" value="4"/>
</dbReference>
<evidence type="ECO:0000313" key="4">
    <source>
        <dbReference type="EnsemblMetazoa" id="G9655.1:cds"/>
    </source>
</evidence>
<evidence type="ECO:0000313" key="5">
    <source>
        <dbReference type="Proteomes" id="UP000005408"/>
    </source>
</evidence>
<evidence type="ECO:0000259" key="3">
    <source>
        <dbReference type="PROSITE" id="PS50835"/>
    </source>
</evidence>
<keyword evidence="2" id="KW-1015">Disulfide bond</keyword>
<evidence type="ECO:0000256" key="1">
    <source>
        <dbReference type="ARBA" id="ARBA00022729"/>
    </source>
</evidence>
<dbReference type="Pfam" id="PF07679">
    <property type="entry name" value="I-set"/>
    <property type="match status" value="2"/>
</dbReference>
<dbReference type="PANTHER" id="PTHR45080">
    <property type="entry name" value="CONTACTIN 5"/>
    <property type="match status" value="1"/>
</dbReference>
<dbReference type="InterPro" id="IPR041249">
    <property type="entry name" value="HEPN_DZIP3"/>
</dbReference>
<reference evidence="4" key="1">
    <citation type="submission" date="2022-08" db="UniProtKB">
        <authorList>
            <consortium name="EnsemblMetazoa"/>
        </authorList>
    </citation>
    <scope>IDENTIFICATION</scope>
    <source>
        <strain evidence="4">05x7-T-G4-1.051#20</strain>
    </source>
</reference>
<dbReference type="GO" id="GO:0043025">
    <property type="term" value="C:neuronal cell body"/>
    <property type="evidence" value="ECO:0007669"/>
    <property type="project" value="TreeGrafter"/>
</dbReference>
<dbReference type="InterPro" id="IPR036179">
    <property type="entry name" value="Ig-like_dom_sf"/>
</dbReference>
<proteinExistence type="predicted"/>
<dbReference type="InterPro" id="IPR013783">
    <property type="entry name" value="Ig-like_fold"/>
</dbReference>
<dbReference type="EnsemblMetazoa" id="G9655.2">
    <property type="protein sequence ID" value="G9655.2:cds"/>
    <property type="gene ID" value="G9655"/>
</dbReference>
<dbReference type="GO" id="GO:0005886">
    <property type="term" value="C:plasma membrane"/>
    <property type="evidence" value="ECO:0007669"/>
    <property type="project" value="TreeGrafter"/>
</dbReference>
<dbReference type="InterPro" id="IPR013098">
    <property type="entry name" value="Ig_I-set"/>
</dbReference>
<dbReference type="AlphaFoldDB" id="A0A8W8P2W0"/>
<dbReference type="Pfam" id="PF18738">
    <property type="entry name" value="HEPN_DZIP3"/>
    <property type="match status" value="1"/>
</dbReference>
<dbReference type="GO" id="GO:0008046">
    <property type="term" value="F:axon guidance receptor activity"/>
    <property type="evidence" value="ECO:0007669"/>
    <property type="project" value="TreeGrafter"/>
</dbReference>
<accession>A0A8W8P2W0</accession>
<dbReference type="Gene3D" id="2.60.40.10">
    <property type="entry name" value="Immunoglobulins"/>
    <property type="match status" value="2"/>
</dbReference>
<feature type="domain" description="Ig-like" evidence="3">
    <location>
        <begin position="332"/>
        <end position="389"/>
    </location>
</feature>
<dbReference type="InterPro" id="IPR003599">
    <property type="entry name" value="Ig_sub"/>
</dbReference>
<dbReference type="GO" id="GO:0007156">
    <property type="term" value="P:homophilic cell adhesion via plasma membrane adhesion molecules"/>
    <property type="evidence" value="ECO:0007669"/>
    <property type="project" value="TreeGrafter"/>
</dbReference>
<dbReference type="GO" id="GO:0050808">
    <property type="term" value="P:synapse organization"/>
    <property type="evidence" value="ECO:0007669"/>
    <property type="project" value="TreeGrafter"/>
</dbReference>
<organism evidence="4 5">
    <name type="scientific">Magallana gigas</name>
    <name type="common">Pacific oyster</name>
    <name type="synonym">Crassostrea gigas</name>
    <dbReference type="NCBI Taxonomy" id="29159"/>
    <lineage>
        <taxon>Eukaryota</taxon>
        <taxon>Metazoa</taxon>
        <taxon>Spiralia</taxon>
        <taxon>Lophotrochozoa</taxon>
        <taxon>Mollusca</taxon>
        <taxon>Bivalvia</taxon>
        <taxon>Autobranchia</taxon>
        <taxon>Pteriomorphia</taxon>
        <taxon>Ostreida</taxon>
        <taxon>Ostreoidea</taxon>
        <taxon>Ostreidae</taxon>
        <taxon>Magallana</taxon>
    </lineage>
</organism>
<dbReference type="InterPro" id="IPR050958">
    <property type="entry name" value="Cell_Adh-Cytoskel_Orgn"/>
</dbReference>
<evidence type="ECO:0000256" key="2">
    <source>
        <dbReference type="ARBA" id="ARBA00023157"/>
    </source>
</evidence>
<dbReference type="EnsemblMetazoa" id="G9655.1">
    <property type="protein sequence ID" value="G9655.1:cds"/>
    <property type="gene ID" value="G9655"/>
</dbReference>
<keyword evidence="1" id="KW-0732">Signal</keyword>
<sequence length="596" mass="67524">MASSSSSKDKHNFQCFTEANLELTKLPLVDILDSQIKPVDLFQKIRSLLLSRRITLSTDQRKLCYLPPPNLPDYKAFDVTLLYTLIRNLCSGLEPTRGWGKEPGPNDTQIGDDIERLRLFRNKHFAHLSSAAIPDDTFKDLYNTLKSVFNRLKLHPGCSVDYEQELIEIKRSKFTYEKLEILKTYLERHKRACLPDEPDIWISGKDEVICGNSVEFKANIDHSEFLFLSITWQKRRGENIRCIDISEEKYSGSTNSKLLIRSACKGDEGEYSAFLSIESNWKKYKLESNTISLLVVGERPFLNDLEVSTEEEKIIIHYNYGVLEKSPMVQHIEWTKNDKLLNLEDEKYIGGNLEAKTFTIFSPSNDDRGKYSCTVTNAVGPVTKHVDLDIPRVELSVESTGFFGSKATIRSNVFSCPLPERVQWQKSNNKRIFLPVDITAPAYSGSTDVPRSAILVIPKLSFDEKLFYRLLVRNKIGQNYSNPIYLNVTGSPPNITVSQETNIKNKSVKLCGNVFVYDNSPGILSVYWAKDGKKIDITENGGKFSQVTIDEPSLNIKDVNLDDIGDYQLTATNAVGSTKSDVIKLGIIVYVYNLAL</sequence>
<dbReference type="Proteomes" id="UP000005408">
    <property type="component" value="Unassembled WGS sequence"/>
</dbReference>
<dbReference type="SUPFAM" id="SSF48726">
    <property type="entry name" value="Immunoglobulin"/>
    <property type="match status" value="3"/>
</dbReference>
<keyword evidence="5" id="KW-1185">Reference proteome</keyword>
<name>A0A8W8P2W0_MAGGI</name>
<dbReference type="InterPro" id="IPR007110">
    <property type="entry name" value="Ig-like_dom"/>
</dbReference>
<dbReference type="GO" id="GO:0030424">
    <property type="term" value="C:axon"/>
    <property type="evidence" value="ECO:0007669"/>
    <property type="project" value="TreeGrafter"/>
</dbReference>
<dbReference type="PROSITE" id="PS50835">
    <property type="entry name" value="IG_LIKE"/>
    <property type="match status" value="1"/>
</dbReference>
<protein>
    <recommendedName>
        <fullName evidence="3">Ig-like domain-containing protein</fullName>
    </recommendedName>
</protein>